<dbReference type="Proteomes" id="UP000694904">
    <property type="component" value="Chromosome 5"/>
</dbReference>
<evidence type="ECO:0000256" key="5">
    <source>
        <dbReference type="ARBA" id="ARBA00023273"/>
    </source>
</evidence>
<reference evidence="9 10" key="3">
    <citation type="submission" date="2025-05" db="UniProtKB">
        <authorList>
            <consortium name="RefSeq"/>
        </authorList>
    </citation>
    <scope>IDENTIFICATION</scope>
    <source>
        <tissue evidence="9 10">Whole organism</tissue>
    </source>
</reference>
<organism evidence="8 10">
    <name type="scientific">Drosophila arizonae</name>
    <name type="common">Fruit fly</name>
    <dbReference type="NCBI Taxonomy" id="7263"/>
    <lineage>
        <taxon>Eukaryota</taxon>
        <taxon>Metazoa</taxon>
        <taxon>Ecdysozoa</taxon>
        <taxon>Arthropoda</taxon>
        <taxon>Hexapoda</taxon>
        <taxon>Insecta</taxon>
        <taxon>Pterygota</taxon>
        <taxon>Neoptera</taxon>
        <taxon>Endopterygota</taxon>
        <taxon>Diptera</taxon>
        <taxon>Brachycera</taxon>
        <taxon>Muscomorpha</taxon>
        <taxon>Ephydroidea</taxon>
        <taxon>Drosophilidae</taxon>
        <taxon>Drosophila</taxon>
    </lineage>
</organism>
<dbReference type="InterPro" id="IPR052102">
    <property type="entry name" value="Enkurin_domain-protein"/>
</dbReference>
<evidence type="ECO:0000256" key="6">
    <source>
        <dbReference type="SAM" id="MobiDB-lite"/>
    </source>
</evidence>
<evidence type="ECO:0000313" key="10">
    <source>
        <dbReference type="RefSeq" id="XP_017868114.1"/>
    </source>
</evidence>
<sequence length="417" mass="47974">MSNTTVRAPIPTLQGMFSVPRVTPGRNFLKENKKSLRSLEKTTTEKLAAKKPVRPKWMPPLRRTASEVREAQRCDSERLSSRHVDDEVCLLRPQKNTRSQHSLDKPQPDARESQKDKKARPTQSKSQSQLQPVQQTYPPQPQQQMQTVQQSSKRCQSCNSEHSSGTSIAIQTDDITDEIYLTNALKKCNLDSKTVLSEGRKYRDDARPDYDYDQNYDQYNDEDEQPLSARSNEFPKQPLSARSNEFAKQRALDIDDNETMPLPEIENIGFEHNDEEAPLSGRSRETIATEASNMTIKSKRRSEYKLGSRDDLRLPRYLEKEKREKAQAKERADSRDPDCPRGHVLMSEPERLAALAAAQNRFELLINELNHMPMTTQTLRVRSRKAEIDKELTSVEDEIRIYSKAKVYVRAAKSRNL</sequence>
<proteinExistence type="predicted"/>
<dbReference type="InterPro" id="IPR027012">
    <property type="entry name" value="Enkurin_dom"/>
</dbReference>
<feature type="domain" description="Enkurin" evidence="7">
    <location>
        <begin position="318"/>
        <end position="410"/>
    </location>
</feature>
<feature type="compositionally biased region" description="Basic and acidic residues" evidence="6">
    <location>
        <begin position="64"/>
        <end position="86"/>
    </location>
</feature>
<name>A0ABM1PLM8_DROAR</name>
<evidence type="ECO:0000259" key="7">
    <source>
        <dbReference type="PROSITE" id="PS51665"/>
    </source>
</evidence>
<evidence type="ECO:0000256" key="1">
    <source>
        <dbReference type="ARBA" id="ARBA00004138"/>
    </source>
</evidence>
<feature type="compositionally biased region" description="Acidic residues" evidence="6">
    <location>
        <begin position="211"/>
        <end position="225"/>
    </location>
</feature>
<evidence type="ECO:0000256" key="2">
    <source>
        <dbReference type="ARBA" id="ARBA00004245"/>
    </source>
</evidence>
<dbReference type="PANTHER" id="PTHR21490">
    <property type="entry name" value="ENKURIN-RELATED"/>
    <property type="match status" value="1"/>
</dbReference>
<feature type="region of interest" description="Disordered" evidence="6">
    <location>
        <begin position="315"/>
        <end position="341"/>
    </location>
</feature>
<evidence type="ECO:0000313" key="9">
    <source>
        <dbReference type="RefSeq" id="XP_017868113.1"/>
    </source>
</evidence>
<feature type="region of interest" description="Disordered" evidence="6">
    <location>
        <begin position="24"/>
        <end position="166"/>
    </location>
</feature>
<dbReference type="RefSeq" id="XP_017868114.1">
    <property type="nucleotide sequence ID" value="XM_018012625.1"/>
</dbReference>
<feature type="compositionally biased region" description="Low complexity" evidence="6">
    <location>
        <begin position="129"/>
        <end position="150"/>
    </location>
</feature>
<evidence type="ECO:0000256" key="3">
    <source>
        <dbReference type="ARBA" id="ARBA00022490"/>
    </source>
</evidence>
<accession>A0ABM1PLM8</accession>
<protein>
    <submittedName>
        <fullName evidence="9 10">Uncharacterized protein LOC108617014</fullName>
    </submittedName>
</protein>
<keyword evidence="4" id="KW-0206">Cytoskeleton</keyword>
<keyword evidence="3" id="KW-0963">Cytoplasm</keyword>
<dbReference type="RefSeq" id="XP_017868113.1">
    <property type="nucleotide sequence ID" value="XM_018012624.1"/>
</dbReference>
<gene>
    <name evidence="9 10" type="primary">LOC108617014</name>
</gene>
<evidence type="ECO:0000256" key="4">
    <source>
        <dbReference type="ARBA" id="ARBA00023212"/>
    </source>
</evidence>
<keyword evidence="8" id="KW-1185">Reference proteome</keyword>
<evidence type="ECO:0000313" key="8">
    <source>
        <dbReference type="Proteomes" id="UP000694904"/>
    </source>
</evidence>
<feature type="compositionally biased region" description="Basic and acidic residues" evidence="6">
    <location>
        <begin position="101"/>
        <end position="116"/>
    </location>
</feature>
<keyword evidence="5" id="KW-0966">Cell projection</keyword>
<reference evidence="8" key="1">
    <citation type="journal article" date="1997" name="Nucleic Acids Res.">
        <title>tRNAscan-SE: a program for improved detection of transfer RNA genes in genomic sequence.</title>
        <authorList>
            <person name="Lowe T.M."/>
            <person name="Eddy S.R."/>
        </authorList>
    </citation>
    <scope>NUCLEOTIDE SEQUENCE [LARGE SCALE GENOMIC DNA]</scope>
</reference>
<feature type="region of interest" description="Disordered" evidence="6">
    <location>
        <begin position="202"/>
        <end position="243"/>
    </location>
</feature>
<comment type="subcellular location">
    <subcellularLocation>
        <location evidence="1">Cell projection</location>
        <location evidence="1">Cilium</location>
    </subcellularLocation>
    <subcellularLocation>
        <location evidence="2">Cytoplasm</location>
        <location evidence="2">Cytoskeleton</location>
    </subcellularLocation>
</comment>
<dbReference type="PROSITE" id="PS51665">
    <property type="entry name" value="ENKURIN"/>
    <property type="match status" value="1"/>
</dbReference>
<feature type="compositionally biased region" description="Basic and acidic residues" evidence="6">
    <location>
        <begin position="28"/>
        <end position="48"/>
    </location>
</feature>
<feature type="compositionally biased region" description="Polar residues" evidence="6">
    <location>
        <begin position="151"/>
        <end position="166"/>
    </location>
</feature>
<reference evidence="8" key="2">
    <citation type="journal article" date="2016" name="G3 (Bethesda)">
        <title>Genome Evolution in Three Species of Cactophilic Drosophila.</title>
        <authorList>
            <person name="Sanchez-Flores A."/>
            <person name="Penazola F."/>
            <person name="Carpinteyro-Ponce J."/>
            <person name="Nazario-Yepiz N."/>
            <person name="Abreu-Goodger C."/>
            <person name="Machado C.A."/>
            <person name="Markow T.A."/>
        </authorList>
    </citation>
    <scope>NUCLEOTIDE SEQUENCE [LARGE SCALE GENOMIC DNA]</scope>
</reference>
<dbReference type="PANTHER" id="PTHR21490:SF2">
    <property type="entry name" value="ENKURIN DOMAIN-CONTAINING PROTEIN 1"/>
    <property type="match status" value="1"/>
</dbReference>
<dbReference type="Pfam" id="PF13864">
    <property type="entry name" value="Enkurin"/>
    <property type="match status" value="1"/>
</dbReference>
<dbReference type="GeneID" id="108617014"/>